<dbReference type="Pfam" id="PF01757">
    <property type="entry name" value="Acyl_transf_3"/>
    <property type="match status" value="1"/>
</dbReference>
<feature type="transmembrane region" description="Helical" evidence="1">
    <location>
        <begin position="113"/>
        <end position="135"/>
    </location>
</feature>
<reference evidence="3 4" key="1">
    <citation type="submission" date="2015-02" db="EMBL/GenBank/DDBJ databases">
        <title>Single-cell genomics of uncultivated deep-branching MTB reveals a conserved set of magnetosome genes.</title>
        <authorList>
            <person name="Kolinko S."/>
            <person name="Richter M."/>
            <person name="Glockner F.O."/>
            <person name="Brachmann A."/>
            <person name="Schuler D."/>
        </authorList>
    </citation>
    <scope>NUCLEOTIDE SEQUENCE [LARGE SCALE GENOMIC DNA]</scope>
    <source>
        <strain evidence="3">TM-1</strain>
    </source>
</reference>
<dbReference type="InterPro" id="IPR002656">
    <property type="entry name" value="Acyl_transf_3_dom"/>
</dbReference>
<evidence type="ECO:0000313" key="3">
    <source>
        <dbReference type="EMBL" id="KJU81639.1"/>
    </source>
</evidence>
<feature type="transmembrane region" description="Helical" evidence="1">
    <location>
        <begin position="34"/>
        <end position="52"/>
    </location>
</feature>
<keyword evidence="1" id="KW-0812">Transmembrane</keyword>
<comment type="caution">
    <text evidence="3">The sequence shown here is derived from an EMBL/GenBank/DDBJ whole genome shotgun (WGS) entry which is preliminary data.</text>
</comment>
<dbReference type="AlphaFoldDB" id="A0A0F3GI56"/>
<protein>
    <submittedName>
        <fullName evidence="3">Membrane protein</fullName>
    </submittedName>
</protein>
<dbReference type="GO" id="GO:0016747">
    <property type="term" value="F:acyltransferase activity, transferring groups other than amino-acyl groups"/>
    <property type="evidence" value="ECO:0007669"/>
    <property type="project" value="InterPro"/>
</dbReference>
<feature type="transmembrane region" description="Helical" evidence="1">
    <location>
        <begin position="264"/>
        <end position="283"/>
    </location>
</feature>
<proteinExistence type="predicted"/>
<evidence type="ECO:0000259" key="2">
    <source>
        <dbReference type="Pfam" id="PF01757"/>
    </source>
</evidence>
<sequence length="306" mass="36602">MNLFFVVAGITFFLKIDTYLLYPDGFLKKQLLRFALPFITINLLYTTVYYFYVKVFYSPTDAIALWCGFRYFKFMFIIGGTWFLLCMLCTKVFSFMIFKISTIYFEHSMSKHIAFALLFFIGLDFIRTPVFANLFMKKFPFYFYLETYLFWFNLSYIIKLCINTTKNKYSDNVYFRILIFIFLPIAIVFLYKTGFFYMPIILSITMILMISCFKIKYLERFILWVAKLAMPIYLLHFFVIDFIWQPVYFKYISRTWLGTGYTYFPLAFIFVSVTTLAISHVTVKIPMIKLILFGDKSQNNTTKLIS</sequence>
<feature type="domain" description="Acyltransferase 3" evidence="2">
    <location>
        <begin position="1"/>
        <end position="279"/>
    </location>
</feature>
<dbReference type="EMBL" id="LACI01002621">
    <property type="protein sequence ID" value="KJU81639.1"/>
    <property type="molecule type" value="Genomic_DNA"/>
</dbReference>
<name>A0A0F3GI56_9BACT</name>
<keyword evidence="1" id="KW-1133">Transmembrane helix</keyword>
<evidence type="ECO:0000313" key="4">
    <source>
        <dbReference type="Proteomes" id="UP000033423"/>
    </source>
</evidence>
<gene>
    <name evidence="3" type="ORF">MBAV_006166</name>
</gene>
<feature type="transmembrane region" description="Helical" evidence="1">
    <location>
        <begin position="197"/>
        <end position="215"/>
    </location>
</feature>
<feature type="transmembrane region" description="Helical" evidence="1">
    <location>
        <begin position="173"/>
        <end position="191"/>
    </location>
</feature>
<organism evidence="3 4">
    <name type="scientific">Candidatus Magnetobacterium bavaricum</name>
    <dbReference type="NCBI Taxonomy" id="29290"/>
    <lineage>
        <taxon>Bacteria</taxon>
        <taxon>Pseudomonadati</taxon>
        <taxon>Nitrospirota</taxon>
        <taxon>Thermodesulfovibrionia</taxon>
        <taxon>Thermodesulfovibrionales</taxon>
        <taxon>Candidatus Magnetobacteriaceae</taxon>
        <taxon>Candidatus Magnetobacterium</taxon>
    </lineage>
</organism>
<keyword evidence="4" id="KW-1185">Reference proteome</keyword>
<evidence type="ECO:0000256" key="1">
    <source>
        <dbReference type="SAM" id="Phobius"/>
    </source>
</evidence>
<accession>A0A0F3GI56</accession>
<feature type="transmembrane region" description="Helical" evidence="1">
    <location>
        <begin position="72"/>
        <end position="93"/>
    </location>
</feature>
<feature type="transmembrane region" description="Helical" evidence="1">
    <location>
        <begin position="222"/>
        <end position="244"/>
    </location>
</feature>
<keyword evidence="1" id="KW-0472">Membrane</keyword>
<feature type="transmembrane region" description="Helical" evidence="1">
    <location>
        <begin position="6"/>
        <end position="22"/>
    </location>
</feature>
<dbReference type="Proteomes" id="UP000033423">
    <property type="component" value="Unassembled WGS sequence"/>
</dbReference>